<evidence type="ECO:0000313" key="1">
    <source>
        <dbReference type="EMBL" id="MEE7493042.1"/>
    </source>
</evidence>
<dbReference type="Proteomes" id="UP001355206">
    <property type="component" value="Unassembled WGS sequence"/>
</dbReference>
<reference evidence="1 2" key="1">
    <citation type="journal article" date="2012" name="Genet. Mol. Biol.">
        <title>Analysis of 16S rRNA and mxaF genes revealing insights into Methylobacterium niche-specific plant association.</title>
        <authorList>
            <person name="Dourado M.N."/>
            <person name="Andreote F.D."/>
            <person name="Dini-Andreote F."/>
            <person name="Conti R."/>
            <person name="Araujo J.M."/>
            <person name="Araujo W.L."/>
        </authorList>
    </citation>
    <scope>NUCLEOTIDE SEQUENCE [LARGE SCALE GENOMIC DNA]</scope>
    <source>
        <strain evidence="1 2">TC3-10</strain>
    </source>
</reference>
<keyword evidence="2" id="KW-1185">Reference proteome</keyword>
<accession>A0ABU7TTJ8</accession>
<dbReference type="RefSeq" id="WP_331303333.1">
    <property type="nucleotide sequence ID" value="NZ_MLCA01000010.1"/>
</dbReference>
<dbReference type="EMBL" id="MLCA01000010">
    <property type="protein sequence ID" value="MEE7493042.1"/>
    <property type="molecule type" value="Genomic_DNA"/>
</dbReference>
<gene>
    <name evidence="1" type="ORF">MOTC310_22260</name>
</gene>
<evidence type="ECO:0000313" key="2">
    <source>
        <dbReference type="Proteomes" id="UP001355206"/>
    </source>
</evidence>
<name>A0ABU7TTJ8_9HYPH</name>
<organism evidence="1 2">
    <name type="scientific">Methylobacterium oryzae</name>
    <dbReference type="NCBI Taxonomy" id="334852"/>
    <lineage>
        <taxon>Bacteria</taxon>
        <taxon>Pseudomonadati</taxon>
        <taxon>Pseudomonadota</taxon>
        <taxon>Alphaproteobacteria</taxon>
        <taxon>Hyphomicrobiales</taxon>
        <taxon>Methylobacteriaceae</taxon>
        <taxon>Methylobacterium</taxon>
    </lineage>
</organism>
<protein>
    <recommendedName>
        <fullName evidence="3">Morphogenetic protein</fullName>
    </recommendedName>
</protein>
<evidence type="ECO:0008006" key="3">
    <source>
        <dbReference type="Google" id="ProtNLM"/>
    </source>
</evidence>
<proteinExistence type="predicted"/>
<sequence>MADRPIIFSAPMITALLAGRKTQTRRILKPQPHPRTTQVSVCRDLGMGCGPSVTGGTSQWDRWQKLRFAVGDRLYVREAWRAPYDLDYRVEELGRPRRPAEFDPSTTAVEYLADGGRELGGKVRSPLHMPRWASRLTLMVTDIRVERLQDISEADAIAEGLIPETCAGQRMWGPGPPHGHFAHPQVAYRMIWEDIHGHGSWDANPWIVAVTFSVHARNIDQRAPIAEAAE</sequence>
<comment type="caution">
    <text evidence="1">The sequence shown here is derived from an EMBL/GenBank/DDBJ whole genome shotgun (WGS) entry which is preliminary data.</text>
</comment>